<evidence type="ECO:0000256" key="1">
    <source>
        <dbReference type="ARBA" id="ARBA00022737"/>
    </source>
</evidence>
<dbReference type="PANTHER" id="PTHR44858:SF1">
    <property type="entry name" value="UDP-N-ACETYLGLUCOSAMINE--PEPTIDE N-ACETYLGLUCOSAMINYLTRANSFERASE SPINDLY-RELATED"/>
    <property type="match status" value="1"/>
</dbReference>
<proteinExistence type="predicted"/>
<dbReference type="SMART" id="SM00028">
    <property type="entry name" value="TPR"/>
    <property type="match status" value="4"/>
</dbReference>
<dbReference type="PANTHER" id="PTHR44858">
    <property type="entry name" value="TETRATRICOPEPTIDE REPEAT PROTEIN 6"/>
    <property type="match status" value="1"/>
</dbReference>
<evidence type="ECO:0000256" key="2">
    <source>
        <dbReference type="ARBA" id="ARBA00022803"/>
    </source>
</evidence>
<dbReference type="Pfam" id="PF13181">
    <property type="entry name" value="TPR_8"/>
    <property type="match status" value="1"/>
</dbReference>
<evidence type="ECO:0000313" key="4">
    <source>
        <dbReference type="EMBL" id="KIC95154.1"/>
    </source>
</evidence>
<dbReference type="STRING" id="1349421.OI18_07520"/>
<dbReference type="InterPro" id="IPR011990">
    <property type="entry name" value="TPR-like_helical_dom_sf"/>
</dbReference>
<keyword evidence="2 3" id="KW-0802">TPR repeat</keyword>
<dbReference type="AlphaFoldDB" id="A0A0C1IXH5"/>
<name>A0A0C1IXH5_9BACT</name>
<comment type="caution">
    <text evidence="4">The sequence shown here is derived from an EMBL/GenBank/DDBJ whole genome shotgun (WGS) entry which is preliminary data.</text>
</comment>
<sequence>MAQFAIDRNMVIFRTIKEFKNNRLMKKISFLMLCFVMSMHGFSQSLITMSNKCYEMMKTGNKANDAGQYDEALKTFDAMLSKCTAKDAKESGNVGKAHALNGLKRHDEAKAAADAAIKASKNTSIAALFERADANYSLNQLADAKADYAKITAMSEKNKNVKDRASIFSKLAELDWKQGMKEDAYNNISKAIELDPGNPDYLIMRGDFKAKEGDLTAAFENYDKALETSSDKQAVYKLRANAFTRVMQDKHKTRDAKELGQRMSTAEKEKFCQEWKRVFDGGYKNMKEELYFTLICE</sequence>
<dbReference type="Gene3D" id="1.25.40.10">
    <property type="entry name" value="Tetratricopeptide repeat domain"/>
    <property type="match status" value="2"/>
</dbReference>
<feature type="repeat" description="TPR" evidence="3">
    <location>
        <begin position="165"/>
        <end position="198"/>
    </location>
</feature>
<reference evidence="4 5" key="1">
    <citation type="submission" date="2014-11" db="EMBL/GenBank/DDBJ databases">
        <title>Genome sequence of Flavihumibacter solisilvae 3-3.</title>
        <authorList>
            <person name="Zhou G."/>
            <person name="Li M."/>
            <person name="Wang G."/>
        </authorList>
    </citation>
    <scope>NUCLEOTIDE SEQUENCE [LARGE SCALE GENOMIC DNA]</scope>
    <source>
        <strain evidence="4 5">3-3</strain>
    </source>
</reference>
<accession>A0A0C1IXH5</accession>
<dbReference type="InterPro" id="IPR019734">
    <property type="entry name" value="TPR_rpt"/>
</dbReference>
<dbReference type="InterPro" id="IPR050498">
    <property type="entry name" value="Ycf3"/>
</dbReference>
<gene>
    <name evidence="4" type="ORF">OI18_07520</name>
</gene>
<evidence type="ECO:0000256" key="3">
    <source>
        <dbReference type="PROSITE-ProRule" id="PRU00339"/>
    </source>
</evidence>
<organism evidence="4 5">
    <name type="scientific">Flavihumibacter solisilvae</name>
    <dbReference type="NCBI Taxonomy" id="1349421"/>
    <lineage>
        <taxon>Bacteria</taxon>
        <taxon>Pseudomonadati</taxon>
        <taxon>Bacteroidota</taxon>
        <taxon>Chitinophagia</taxon>
        <taxon>Chitinophagales</taxon>
        <taxon>Chitinophagaceae</taxon>
        <taxon>Flavihumibacter</taxon>
    </lineage>
</organism>
<evidence type="ECO:0000313" key="5">
    <source>
        <dbReference type="Proteomes" id="UP000031408"/>
    </source>
</evidence>
<dbReference type="SUPFAM" id="SSF48452">
    <property type="entry name" value="TPR-like"/>
    <property type="match status" value="1"/>
</dbReference>
<dbReference type="Pfam" id="PF13432">
    <property type="entry name" value="TPR_16"/>
    <property type="match status" value="1"/>
</dbReference>
<dbReference type="PROSITE" id="PS50005">
    <property type="entry name" value="TPR"/>
    <property type="match status" value="1"/>
</dbReference>
<dbReference type="Proteomes" id="UP000031408">
    <property type="component" value="Unassembled WGS sequence"/>
</dbReference>
<keyword evidence="1" id="KW-0677">Repeat</keyword>
<dbReference type="EMBL" id="JSVC01000008">
    <property type="protein sequence ID" value="KIC95154.1"/>
    <property type="molecule type" value="Genomic_DNA"/>
</dbReference>
<protein>
    <submittedName>
        <fullName evidence="4">Uncharacterized protein</fullName>
    </submittedName>
</protein>
<keyword evidence="5" id="KW-1185">Reference proteome</keyword>